<dbReference type="InterPro" id="IPR002881">
    <property type="entry name" value="DUF58"/>
</dbReference>
<protein>
    <submittedName>
        <fullName evidence="2">DUF58 domain-containing protein</fullName>
    </submittedName>
</protein>
<dbReference type="Gene3D" id="3.40.50.410">
    <property type="entry name" value="von Willebrand factor, type A domain"/>
    <property type="match status" value="1"/>
</dbReference>
<proteinExistence type="predicted"/>
<dbReference type="PANTHER" id="PTHR33608:SF3">
    <property type="entry name" value="SLR2013 PROTEIN"/>
    <property type="match status" value="1"/>
</dbReference>
<reference evidence="2 3" key="1">
    <citation type="submission" date="2018-06" db="EMBL/GenBank/DDBJ databases">
        <authorList>
            <person name="Zhirakovskaya E."/>
        </authorList>
    </citation>
    <scope>NUCLEOTIDE SEQUENCE [LARGE SCALE GENOMIC DNA]</scope>
    <source>
        <strain evidence="2 3">LY3</strain>
    </source>
</reference>
<evidence type="ECO:0000259" key="1">
    <source>
        <dbReference type="Pfam" id="PF01882"/>
    </source>
</evidence>
<evidence type="ECO:0000313" key="2">
    <source>
        <dbReference type="EMBL" id="RAI72240.1"/>
    </source>
</evidence>
<dbReference type="Proteomes" id="UP000249493">
    <property type="component" value="Unassembled WGS sequence"/>
</dbReference>
<dbReference type="InterPro" id="IPR036465">
    <property type="entry name" value="vWFA_dom_sf"/>
</dbReference>
<dbReference type="AlphaFoldDB" id="A0A327NAI7"/>
<dbReference type="PANTHER" id="PTHR33608">
    <property type="entry name" value="BLL2464 PROTEIN"/>
    <property type="match status" value="1"/>
</dbReference>
<dbReference type="Pfam" id="PF01882">
    <property type="entry name" value="DUF58"/>
    <property type="match status" value="1"/>
</dbReference>
<feature type="domain" description="DUF58" evidence="1">
    <location>
        <begin position="205"/>
        <end position="375"/>
    </location>
</feature>
<evidence type="ECO:0000313" key="3">
    <source>
        <dbReference type="Proteomes" id="UP000249493"/>
    </source>
</evidence>
<name>A0A327NAI7_PSEFL</name>
<gene>
    <name evidence="2" type="ORF">DOZ80_01450</name>
</gene>
<dbReference type="EMBL" id="QLIN01000001">
    <property type="protein sequence ID" value="RAI72240.1"/>
    <property type="molecule type" value="Genomic_DNA"/>
</dbReference>
<dbReference type="SUPFAM" id="SSF53300">
    <property type="entry name" value="vWA-like"/>
    <property type="match status" value="1"/>
</dbReference>
<organism evidence="2 3">
    <name type="scientific">Pseudomonas fluorescens</name>
    <dbReference type="NCBI Taxonomy" id="294"/>
    <lineage>
        <taxon>Bacteria</taxon>
        <taxon>Pseudomonadati</taxon>
        <taxon>Pseudomonadota</taxon>
        <taxon>Gammaproteobacteria</taxon>
        <taxon>Pseudomonadales</taxon>
        <taxon>Pseudomonadaceae</taxon>
        <taxon>Pseudomonas</taxon>
    </lineage>
</organism>
<comment type="caution">
    <text evidence="2">The sequence shown here is derived from an EMBL/GenBank/DDBJ whole genome shotgun (WGS) entry which is preliminary data.</text>
</comment>
<dbReference type="RefSeq" id="WP_111279852.1">
    <property type="nucleotide sequence ID" value="NZ_QLIN01000001.1"/>
</dbReference>
<accession>A0A327NAI7</accession>
<sequence>MKPSRLLLLWLALLLGIGIVLGTLQALGLALPSYLSRINWGLLLALLALALIDAIRLKRLPSPRLQRHIPGSLGLGRWGEVQLELEHDYELPLTLQLFDHVPDGLDFDNLPLSVPLQPGQHTTVGYRLRPLRRGHFRFEHCEVNLPGPLGLWSDKRLLNLTDQTRVYPDFARLYGGQLLAVDNWLSQLGVRQHQRRGQGLEFHQLREFREGDSLRQIDWKATARQRTPIAREYQDERDQQIIFMLDCGRRMRSQDGELTHFDHALNACLLLSYVALRQGDAVGLSTFAGDQPRYLAPVKGTGQLGKLLNTVYDLDSSQHSADYQTAATELLARQKRRALVVLVTNVRDEGNEELLTAVKRLSKQHRVLVVSLREEVLGHLRQALVQTLPEALAYCGTVDYLNARAESHERLNAHGVTVVDANAEELSAALVSRYLEWKKAGVF</sequence>